<reference evidence="3" key="1">
    <citation type="submission" date="2019-10" db="EMBL/GenBank/DDBJ databases">
        <authorList>
            <person name="Zhang R."/>
            <person name="Pan Y."/>
            <person name="Wang J."/>
            <person name="Ma R."/>
            <person name="Yu S."/>
        </authorList>
    </citation>
    <scope>NUCLEOTIDE SEQUENCE</scope>
    <source>
        <strain evidence="3">LA-IB0</strain>
        <tissue evidence="3">Leaf</tissue>
    </source>
</reference>
<organism evidence="3 4">
    <name type="scientific">Buddleja alternifolia</name>
    <dbReference type="NCBI Taxonomy" id="168488"/>
    <lineage>
        <taxon>Eukaryota</taxon>
        <taxon>Viridiplantae</taxon>
        <taxon>Streptophyta</taxon>
        <taxon>Embryophyta</taxon>
        <taxon>Tracheophyta</taxon>
        <taxon>Spermatophyta</taxon>
        <taxon>Magnoliopsida</taxon>
        <taxon>eudicotyledons</taxon>
        <taxon>Gunneridae</taxon>
        <taxon>Pentapetalae</taxon>
        <taxon>asterids</taxon>
        <taxon>lamiids</taxon>
        <taxon>Lamiales</taxon>
        <taxon>Scrophulariaceae</taxon>
        <taxon>Buddlejeae</taxon>
        <taxon>Buddleja</taxon>
    </lineage>
</organism>
<evidence type="ECO:0000256" key="1">
    <source>
        <dbReference type="SAM" id="Coils"/>
    </source>
</evidence>
<dbReference type="PANTHER" id="PTHR33601:SF1">
    <property type="entry name" value="PROTEIN LITTLE ZIPPER 4"/>
    <property type="match status" value="1"/>
</dbReference>
<gene>
    <name evidence="3" type="ORF">BUALT_Bualt06G0035600</name>
</gene>
<dbReference type="Proteomes" id="UP000826271">
    <property type="component" value="Unassembled WGS sequence"/>
</dbReference>
<accession>A0AAV6XKC7</accession>
<evidence type="ECO:0000313" key="4">
    <source>
        <dbReference type="Proteomes" id="UP000826271"/>
    </source>
</evidence>
<dbReference type="EMBL" id="WHWC01000006">
    <property type="protein sequence ID" value="KAG8380629.1"/>
    <property type="molecule type" value="Genomic_DNA"/>
</dbReference>
<proteinExistence type="predicted"/>
<comment type="caution">
    <text evidence="3">The sequence shown here is derived from an EMBL/GenBank/DDBJ whole genome shotgun (WGS) entry which is preliminary data.</text>
</comment>
<feature type="coiled-coil region" evidence="1">
    <location>
        <begin position="12"/>
        <end position="53"/>
    </location>
</feature>
<feature type="compositionally biased region" description="Basic residues" evidence="2">
    <location>
        <begin position="73"/>
        <end position="86"/>
    </location>
</feature>
<evidence type="ECO:0000256" key="2">
    <source>
        <dbReference type="SAM" id="MobiDB-lite"/>
    </source>
</evidence>
<name>A0AAV6XKC7_9LAMI</name>
<dbReference type="PANTHER" id="PTHR33601">
    <property type="entry name" value="PROTEIN LITTLE ZIPPER 4"/>
    <property type="match status" value="1"/>
</dbReference>
<keyword evidence="1" id="KW-0175">Coiled coil</keyword>
<dbReference type="AlphaFoldDB" id="A0AAV6XKC7"/>
<sequence>MIITTLEMDKQNSKLYKENYEMMRENEELRKKAEKLNQENQALLSELKQKLLEASAMPNSGIQLKIATSSGTSHKKGNKSRSQKHN</sequence>
<protein>
    <submittedName>
        <fullName evidence="3">Uncharacterized protein</fullName>
    </submittedName>
</protein>
<dbReference type="InterPro" id="IPR039312">
    <property type="entry name" value="ZPR"/>
</dbReference>
<feature type="compositionally biased region" description="Polar residues" evidence="2">
    <location>
        <begin position="63"/>
        <end position="72"/>
    </location>
</feature>
<keyword evidence="4" id="KW-1185">Reference proteome</keyword>
<evidence type="ECO:0000313" key="3">
    <source>
        <dbReference type="EMBL" id="KAG8380629.1"/>
    </source>
</evidence>
<feature type="region of interest" description="Disordered" evidence="2">
    <location>
        <begin position="63"/>
        <end position="86"/>
    </location>
</feature>